<dbReference type="GO" id="GO:0033934">
    <property type="term" value="F:glucan 1,4-alpha-maltotriohydrolase activity"/>
    <property type="evidence" value="ECO:0007669"/>
    <property type="project" value="TreeGrafter"/>
</dbReference>
<dbReference type="SUPFAM" id="SSF51011">
    <property type="entry name" value="Glycosyl hydrolase domain"/>
    <property type="match status" value="1"/>
</dbReference>
<reference evidence="5 6" key="1">
    <citation type="journal article" date="2018" name="BMC Genomics">
        <title>Genomic evidence for intraspecific hybridization in a clonal and extremely halotolerant yeast.</title>
        <authorList>
            <person name="Gostincar C."/>
            <person name="Stajich J.E."/>
            <person name="Zupancic J."/>
            <person name="Zalar P."/>
            <person name="Gunde-Cimerman N."/>
        </authorList>
    </citation>
    <scope>NUCLEOTIDE SEQUENCE [LARGE SCALE GENOMIC DNA]</scope>
    <source>
        <strain evidence="5 6">EXF-2788</strain>
    </source>
</reference>
<dbReference type="Gene3D" id="3.90.400.10">
    <property type="entry name" value="Oligo-1,6-glucosidase, Domain 2"/>
    <property type="match status" value="1"/>
</dbReference>
<name>A0A3M7F2X1_HORWE</name>
<dbReference type="FunFam" id="3.90.400.10:FF:000004">
    <property type="entry name" value="Oligo-1,6-glucosidase"/>
    <property type="match status" value="1"/>
</dbReference>
<dbReference type="CDD" id="cd11333">
    <property type="entry name" value="AmyAc_SI_OligoGlu_DGase"/>
    <property type="match status" value="1"/>
</dbReference>
<comment type="caution">
    <text evidence="5">The sequence shown here is derived from an EMBL/GenBank/DDBJ whole genome shotgun (WGS) entry which is preliminary data.</text>
</comment>
<evidence type="ECO:0000313" key="6">
    <source>
        <dbReference type="Proteomes" id="UP000268823"/>
    </source>
</evidence>
<feature type="compositionally biased region" description="Low complexity" evidence="3">
    <location>
        <begin position="677"/>
        <end position="686"/>
    </location>
</feature>
<dbReference type="GO" id="GO:0004575">
    <property type="term" value="F:sucrose alpha-glucosidase activity"/>
    <property type="evidence" value="ECO:0007669"/>
    <property type="project" value="TreeGrafter"/>
</dbReference>
<evidence type="ECO:0000256" key="2">
    <source>
        <dbReference type="ARBA" id="ARBA00026248"/>
    </source>
</evidence>
<dbReference type="SUPFAM" id="SSF51445">
    <property type="entry name" value="(Trans)glycosidases"/>
    <property type="match status" value="1"/>
</dbReference>
<dbReference type="VEuPathDB" id="FungiDB:BTJ68_08254"/>
<dbReference type="InterPro" id="IPR017853">
    <property type="entry name" value="GH"/>
</dbReference>
<feature type="domain" description="Glycosyl hydrolase family 13 catalytic" evidence="4">
    <location>
        <begin position="21"/>
        <end position="447"/>
    </location>
</feature>
<evidence type="ECO:0000256" key="1">
    <source>
        <dbReference type="ARBA" id="ARBA00008061"/>
    </source>
</evidence>
<dbReference type="InterPro" id="IPR013780">
    <property type="entry name" value="Glyco_hydro_b"/>
</dbReference>
<dbReference type="OrthoDB" id="1740265at2759"/>
<evidence type="ECO:0000259" key="4">
    <source>
        <dbReference type="SMART" id="SM00642"/>
    </source>
</evidence>
<feature type="compositionally biased region" description="Gly residues" evidence="3">
    <location>
        <begin position="687"/>
        <end position="696"/>
    </location>
</feature>
<dbReference type="SMART" id="SM00642">
    <property type="entry name" value="Aamy"/>
    <property type="match status" value="1"/>
</dbReference>
<evidence type="ECO:0000256" key="3">
    <source>
        <dbReference type="SAM" id="MobiDB-lite"/>
    </source>
</evidence>
<feature type="compositionally biased region" description="Basic and acidic residues" evidence="3">
    <location>
        <begin position="642"/>
        <end position="652"/>
    </location>
</feature>
<feature type="region of interest" description="Disordered" evidence="3">
    <location>
        <begin position="606"/>
        <end position="696"/>
    </location>
</feature>
<dbReference type="EMBL" id="QWIR01000193">
    <property type="protein sequence ID" value="RMY83037.1"/>
    <property type="molecule type" value="Genomic_DNA"/>
</dbReference>
<sequence length="725" mass="83309">MAPMAKHFSEPAWWKESVIYQVYPSSFKSTGSGNAPGWGDIKGITSQLDYLKHLGVDIIWSSPIFKSPQVDMGYDISDYYDIDPKYGTLEDVDELIRELKKRDMKLMMDLVVNHSSDQNPWFKESRSSKDNPKRDWYIWQPAKYDEQGNRKPPNNWSMILGEANSAWTWDEKTQEYYLALFTPEQPDLNWRNPDLRAAVHDVMKFWLDRGACGFRMDVINHISKPDGYPDAPITNPDAPYQPGYSMYCNGPHMNEYIRELNDKVLSKYDTVTVGEMPFVKDPKEIIKVVGAEQKELRMIFIFDMVDIDNLPGSFRLTLRDWPTTDIRDIETKYQRLMIEHDGWNSMFIENHDNPRSVSRYTDDSDQYRDLGAKLICLMQTTLSGTIYVYQGEELGMKNIVPEIPIEEYKDVESINYYKKITSMYPNDPEKANQAKDCLQRKARDHSRTPVQWSAGPNAGFCAEGVEPWMVVNKDYKTVNAEAQRNFQGQDQLSVLQFWKRGLQNRKDNKDVFVYGDYELLDDSTYEVFAYKRKTASRAFVTVLNYSGKEIQWQVPSQAAVEKWVAGNYTASAPEKPVSGTVTLRPWEGLLEPGFVYDRARRSSSASRKDLPVLPIKDQNPPLPLRTGSFTAMPKLPPPKKTVRFDLPSERIRPMSRNLPKPILKKNGGAGTDERKAGGPTPRRAAAAGGGGRGGEGWYEYEWRRRVEVRGGVPTTTIRGSLRRWR</sequence>
<dbReference type="GO" id="GO:0000025">
    <property type="term" value="P:maltose catabolic process"/>
    <property type="evidence" value="ECO:0007669"/>
    <property type="project" value="TreeGrafter"/>
</dbReference>
<protein>
    <recommendedName>
        <fullName evidence="4">Glycosyl hydrolase family 13 catalytic domain-containing protein</fullName>
    </recommendedName>
</protein>
<dbReference type="GO" id="GO:0005987">
    <property type="term" value="P:sucrose catabolic process"/>
    <property type="evidence" value="ECO:0007669"/>
    <property type="project" value="TreeGrafter"/>
</dbReference>
<comment type="similarity">
    <text evidence="1">Belongs to the glycosyl hydrolase 13 family.</text>
</comment>
<proteinExistence type="inferred from homology"/>
<dbReference type="Gene3D" id="3.20.20.80">
    <property type="entry name" value="Glycosidases"/>
    <property type="match status" value="1"/>
</dbReference>
<dbReference type="InterPro" id="IPR006047">
    <property type="entry name" value="GH13_cat_dom"/>
</dbReference>
<organism evidence="5 6">
    <name type="scientific">Hortaea werneckii</name>
    <name type="common">Black yeast</name>
    <name type="synonym">Cladosporium werneckii</name>
    <dbReference type="NCBI Taxonomy" id="91943"/>
    <lineage>
        <taxon>Eukaryota</taxon>
        <taxon>Fungi</taxon>
        <taxon>Dikarya</taxon>
        <taxon>Ascomycota</taxon>
        <taxon>Pezizomycotina</taxon>
        <taxon>Dothideomycetes</taxon>
        <taxon>Dothideomycetidae</taxon>
        <taxon>Mycosphaerellales</taxon>
        <taxon>Teratosphaeriaceae</taxon>
        <taxon>Hortaea</taxon>
    </lineage>
</organism>
<evidence type="ECO:0000313" key="5">
    <source>
        <dbReference type="EMBL" id="RMY83037.1"/>
    </source>
</evidence>
<dbReference type="Proteomes" id="UP000268823">
    <property type="component" value="Unassembled WGS sequence"/>
</dbReference>
<dbReference type="FunFam" id="3.20.20.80:FF:000087">
    <property type="entry name" value="Oligo-1,6-glucosidase IMA1"/>
    <property type="match status" value="1"/>
</dbReference>
<dbReference type="PANTHER" id="PTHR10357">
    <property type="entry name" value="ALPHA-AMYLASE FAMILY MEMBER"/>
    <property type="match status" value="1"/>
</dbReference>
<accession>A0A3M7F2X1</accession>
<dbReference type="InterPro" id="IPR045857">
    <property type="entry name" value="O16G_dom_2"/>
</dbReference>
<dbReference type="AlphaFoldDB" id="A0A3M7F2X1"/>
<gene>
    <name evidence="5" type="ORF">D0861_07616</name>
</gene>
<dbReference type="Pfam" id="PF00128">
    <property type="entry name" value="Alpha-amylase"/>
    <property type="match status" value="1"/>
</dbReference>
<dbReference type="GO" id="GO:0004574">
    <property type="term" value="F:oligo-1,6-glucosidase activity"/>
    <property type="evidence" value="ECO:0007669"/>
    <property type="project" value="TreeGrafter"/>
</dbReference>
<dbReference type="PANTHER" id="PTHR10357:SF232">
    <property type="entry name" value="GLYCOSYL HYDROLASE FAMILY 13 CATALYTIC DOMAIN-CONTAINING PROTEIN"/>
    <property type="match status" value="1"/>
</dbReference>
<keyword evidence="2" id="KW-0462">Maltose metabolism</keyword>
<dbReference type="Gene3D" id="2.60.40.1180">
    <property type="entry name" value="Golgi alpha-mannosidase II"/>
    <property type="match status" value="1"/>
</dbReference>
<dbReference type="GO" id="GO:0004556">
    <property type="term" value="F:alpha-amylase activity"/>
    <property type="evidence" value="ECO:0007669"/>
    <property type="project" value="TreeGrafter"/>
</dbReference>